<proteinExistence type="predicted"/>
<feature type="compositionally biased region" description="Low complexity" evidence="1">
    <location>
        <begin position="80"/>
        <end position="91"/>
    </location>
</feature>
<evidence type="ECO:0000256" key="1">
    <source>
        <dbReference type="SAM" id="MobiDB-lite"/>
    </source>
</evidence>
<organism evidence="3 4">
    <name type="scientific">Parascaris equorum</name>
    <name type="common">Equine roundworm</name>
    <dbReference type="NCBI Taxonomy" id="6256"/>
    <lineage>
        <taxon>Eukaryota</taxon>
        <taxon>Metazoa</taxon>
        <taxon>Ecdysozoa</taxon>
        <taxon>Nematoda</taxon>
        <taxon>Chromadorea</taxon>
        <taxon>Rhabditida</taxon>
        <taxon>Spirurina</taxon>
        <taxon>Ascaridomorpha</taxon>
        <taxon>Ascaridoidea</taxon>
        <taxon>Ascarididae</taxon>
        <taxon>Parascaris</taxon>
    </lineage>
</organism>
<dbReference type="Proteomes" id="UP000887564">
    <property type="component" value="Unplaced"/>
</dbReference>
<reference evidence="4" key="1">
    <citation type="submission" date="2022-11" db="UniProtKB">
        <authorList>
            <consortium name="WormBaseParasite"/>
        </authorList>
    </citation>
    <scope>IDENTIFICATION</scope>
</reference>
<dbReference type="AlphaFoldDB" id="A0A914RQL0"/>
<keyword evidence="2" id="KW-0732">Signal</keyword>
<name>A0A914RQL0_PAREQ</name>
<feature type="region of interest" description="Disordered" evidence="1">
    <location>
        <begin position="80"/>
        <end position="167"/>
    </location>
</feature>
<feature type="region of interest" description="Disordered" evidence="1">
    <location>
        <begin position="33"/>
        <end position="59"/>
    </location>
</feature>
<protein>
    <submittedName>
        <fullName evidence="4">Uncharacterized protein</fullName>
    </submittedName>
</protein>
<sequence>VPHRLFVCISVLGLLELTPGNSDAVTRDKSVTEAQASSQEESVATVPGSEPRSLPHPTESNASVVMEECGQMLFTEPSVCSSFSSVPTSQQDTINEGNQEWEDKPKFAQQKGDPQHATSGYEHSSGGYSETTEETAVYEETAGANEREGNGYAIHEQSGGGQNQASAAYWEAPLQSYDQFST</sequence>
<feature type="chain" id="PRO_5037869682" evidence="2">
    <location>
        <begin position="23"/>
        <end position="182"/>
    </location>
</feature>
<accession>A0A914RQL0</accession>
<evidence type="ECO:0000313" key="3">
    <source>
        <dbReference type="Proteomes" id="UP000887564"/>
    </source>
</evidence>
<feature type="compositionally biased region" description="Low complexity" evidence="1">
    <location>
        <begin position="119"/>
        <end position="130"/>
    </location>
</feature>
<dbReference type="WBParaSite" id="PEQ_0000421901-mRNA-1">
    <property type="protein sequence ID" value="PEQ_0000421901-mRNA-1"/>
    <property type="gene ID" value="PEQ_0000421901"/>
</dbReference>
<keyword evidence="3" id="KW-1185">Reference proteome</keyword>
<feature type="compositionally biased region" description="Polar residues" evidence="1">
    <location>
        <begin position="33"/>
        <end position="42"/>
    </location>
</feature>
<evidence type="ECO:0000256" key="2">
    <source>
        <dbReference type="SAM" id="SignalP"/>
    </source>
</evidence>
<feature type="signal peptide" evidence="2">
    <location>
        <begin position="1"/>
        <end position="22"/>
    </location>
</feature>
<evidence type="ECO:0000313" key="4">
    <source>
        <dbReference type="WBParaSite" id="PEQ_0000421901-mRNA-1"/>
    </source>
</evidence>